<feature type="transmembrane region" description="Helical" evidence="1">
    <location>
        <begin position="427"/>
        <end position="448"/>
    </location>
</feature>
<dbReference type="AlphaFoldDB" id="A0A193BXY2"/>
<feature type="transmembrane region" description="Helical" evidence="1">
    <location>
        <begin position="526"/>
        <end position="543"/>
    </location>
</feature>
<organism evidence="3 4">
    <name type="scientific">Amycolatopsis orientalis</name>
    <name type="common">Nocardia orientalis</name>
    <dbReference type="NCBI Taxonomy" id="31958"/>
    <lineage>
        <taxon>Bacteria</taxon>
        <taxon>Bacillati</taxon>
        <taxon>Actinomycetota</taxon>
        <taxon>Actinomycetes</taxon>
        <taxon>Pseudonocardiales</taxon>
        <taxon>Pseudonocardiaceae</taxon>
        <taxon>Amycolatopsis</taxon>
    </lineage>
</organism>
<feature type="transmembrane region" description="Helical" evidence="1">
    <location>
        <begin position="498"/>
        <end position="520"/>
    </location>
</feature>
<proteinExistence type="predicted"/>
<gene>
    <name evidence="3" type="ORF">SD37_16515</name>
</gene>
<dbReference type="eggNOG" id="COG5635">
    <property type="taxonomic scope" value="Bacteria"/>
</dbReference>
<dbReference type="STRING" id="31958.SD37_16515"/>
<feature type="transmembrane region" description="Helical" evidence="1">
    <location>
        <begin position="605"/>
        <end position="625"/>
    </location>
</feature>
<dbReference type="InterPro" id="IPR027417">
    <property type="entry name" value="P-loop_NTPase"/>
</dbReference>
<dbReference type="PROSITE" id="PS50837">
    <property type="entry name" value="NACHT"/>
    <property type="match status" value="1"/>
</dbReference>
<keyword evidence="1" id="KW-1133">Transmembrane helix</keyword>
<dbReference type="Proteomes" id="UP000093695">
    <property type="component" value="Chromosome"/>
</dbReference>
<feature type="domain" description="NACHT" evidence="2">
    <location>
        <begin position="136"/>
        <end position="256"/>
    </location>
</feature>
<feature type="transmembrane region" description="Helical" evidence="1">
    <location>
        <begin position="454"/>
        <end position="477"/>
    </location>
</feature>
<evidence type="ECO:0000313" key="4">
    <source>
        <dbReference type="Proteomes" id="UP000093695"/>
    </source>
</evidence>
<evidence type="ECO:0000256" key="1">
    <source>
        <dbReference type="SAM" id="Phobius"/>
    </source>
</evidence>
<dbReference type="Gene3D" id="3.40.50.300">
    <property type="entry name" value="P-loop containing nucleotide triphosphate hydrolases"/>
    <property type="match status" value="1"/>
</dbReference>
<sequence length="683" mass="74350">MQRRILGPAVIWFVLASVMVWVIIRYGAGPVTAVSGVVLALVTAAPFAPAVRRWWLWSGEASTPSQIDDAALVLREAVRKQWTEEAGRRHQFAEEDRMAVRWEVVSRPAPRAGVENLLPDNGSLEILLEAYEARPWPMIVVGDAGSGKTGLCVLLTLELAKKEAQQRIPVLFQLASWNPAENFERWLLGRLNEDYPFLNDEARWGATAAQDLLTGERLLPILDGFDELSEEARSAVMRTVRESPVFVSPFVLTSRTAEFAEAAGKRTVSGKTVVRLLPIDDVAMGTYLREVFSADIDRWLPVLDEIERRPGGLVATTLAKPLMLFLARTTYEGPDRSPADLLDQHRFGTADQLEHHLLDSFVPTVFARRSRPLGHNPARPSGHWGPRQAERTLTFLARHLSSGRKEGDRGATDLSWWQLYRLVPMTVFVLTPVVLGAAGCGLLGWSVFSLFGRPVFGLVFGLSIGLLGGFALGVIRPEPPMRFVPRAPRWNAAGRRSLLRDLGFGVIGAASGGLIAGTLATGVHGLISGLIFGLTFAMVRRFTRPTEPKSAVTPLGVLRSDRAAVGYGVAVGGFAGLVVGVAGSVAVPELAAQLTFRMNPLQQSLLGGFVGMVLGGGGLGMMVLASSAWGHFVTARIWLFVIGATPLRLMRFLDDAHKLGVLRLTGPHYQFRHGLLQDRLSGG</sequence>
<dbReference type="InterPro" id="IPR007111">
    <property type="entry name" value="NACHT_NTPase"/>
</dbReference>
<evidence type="ECO:0000259" key="2">
    <source>
        <dbReference type="PROSITE" id="PS50837"/>
    </source>
</evidence>
<feature type="transmembrane region" description="Helical" evidence="1">
    <location>
        <begin position="5"/>
        <end position="24"/>
    </location>
</feature>
<keyword evidence="1" id="KW-0812">Transmembrane</keyword>
<dbReference type="KEGG" id="aori:SD37_16515"/>
<protein>
    <recommendedName>
        <fullName evidence="2">NACHT domain-containing protein</fullName>
    </recommendedName>
</protein>
<dbReference type="Pfam" id="PF05729">
    <property type="entry name" value="NACHT"/>
    <property type="match status" value="1"/>
</dbReference>
<dbReference type="EMBL" id="CP016174">
    <property type="protein sequence ID" value="ANN17091.1"/>
    <property type="molecule type" value="Genomic_DNA"/>
</dbReference>
<reference evidence="3 4" key="1">
    <citation type="journal article" date="2015" name="Genome Announc.">
        <title>Draft Genome Sequence of Norvancomycin-Producing Strain Amycolatopsis orientalis CPCC200066.</title>
        <authorList>
            <person name="Lei X."/>
            <person name="Yuan F."/>
            <person name="Shi Y."/>
            <person name="Li X."/>
            <person name="Wang L."/>
            <person name="Hong B."/>
        </authorList>
    </citation>
    <scope>NUCLEOTIDE SEQUENCE [LARGE SCALE GENOMIC DNA]</scope>
    <source>
        <strain evidence="3 4">B-37</strain>
    </source>
</reference>
<feature type="transmembrane region" description="Helical" evidence="1">
    <location>
        <begin position="564"/>
        <end position="585"/>
    </location>
</feature>
<dbReference type="RefSeq" id="WP_044850656.1">
    <property type="nucleotide sequence ID" value="NZ_CP016174.1"/>
</dbReference>
<accession>A0A193BXY2</accession>
<dbReference type="SUPFAM" id="SSF52540">
    <property type="entry name" value="P-loop containing nucleoside triphosphate hydrolases"/>
    <property type="match status" value="1"/>
</dbReference>
<keyword evidence="1" id="KW-0472">Membrane</keyword>
<evidence type="ECO:0000313" key="3">
    <source>
        <dbReference type="EMBL" id="ANN17091.1"/>
    </source>
</evidence>
<feature type="transmembrane region" description="Helical" evidence="1">
    <location>
        <begin position="30"/>
        <end position="48"/>
    </location>
</feature>
<keyword evidence="4" id="KW-1185">Reference proteome</keyword>
<name>A0A193BXY2_AMYOR</name>